<dbReference type="AlphaFoldDB" id="Q10FY1"/>
<dbReference type="Proteomes" id="UP000000763">
    <property type="component" value="Chromosome 3"/>
</dbReference>
<protein>
    <submittedName>
        <fullName evidence="2">Uncharacterized protein</fullName>
    </submittedName>
</protein>
<accession>Q10FY1</accession>
<evidence type="ECO:0000313" key="2">
    <source>
        <dbReference type="EMBL" id="AAP68409.1"/>
    </source>
</evidence>
<feature type="compositionally biased region" description="Basic and acidic residues" evidence="1">
    <location>
        <begin position="77"/>
        <end position="103"/>
    </location>
</feature>
<gene>
    <name evidence="2" type="ORF">OSJNBa0093M23.9</name>
</gene>
<feature type="region of interest" description="Disordered" evidence="1">
    <location>
        <begin position="1"/>
        <end position="155"/>
    </location>
</feature>
<evidence type="ECO:0000256" key="1">
    <source>
        <dbReference type="SAM" id="MobiDB-lite"/>
    </source>
</evidence>
<feature type="compositionally biased region" description="Basic and acidic residues" evidence="1">
    <location>
        <begin position="220"/>
        <end position="237"/>
    </location>
</feature>
<evidence type="ECO:0000313" key="3">
    <source>
        <dbReference type="Proteomes" id="UP000000763"/>
    </source>
</evidence>
<dbReference type="EMBL" id="AC138001">
    <property type="protein sequence ID" value="AAP68409.1"/>
    <property type="molecule type" value="Genomic_DNA"/>
</dbReference>
<reference evidence="3" key="2">
    <citation type="journal article" date="2008" name="Nucleic Acids Res.">
        <title>The rice annotation project database (RAP-DB): 2008 update.</title>
        <authorList>
            <consortium name="The rice annotation project (RAP)"/>
        </authorList>
    </citation>
    <scope>GENOME REANNOTATION</scope>
    <source>
        <strain evidence="3">cv. Nipponbare</strain>
    </source>
</reference>
<proteinExistence type="predicted"/>
<organism evidence="2 3">
    <name type="scientific">Oryza sativa subsp. japonica</name>
    <name type="common">Rice</name>
    <dbReference type="NCBI Taxonomy" id="39947"/>
    <lineage>
        <taxon>Eukaryota</taxon>
        <taxon>Viridiplantae</taxon>
        <taxon>Streptophyta</taxon>
        <taxon>Embryophyta</taxon>
        <taxon>Tracheophyta</taxon>
        <taxon>Spermatophyta</taxon>
        <taxon>Magnoliopsida</taxon>
        <taxon>Liliopsida</taxon>
        <taxon>Poales</taxon>
        <taxon>Poaceae</taxon>
        <taxon>BOP clade</taxon>
        <taxon>Oryzoideae</taxon>
        <taxon>Oryzeae</taxon>
        <taxon>Oryzinae</taxon>
        <taxon>Oryza</taxon>
        <taxon>Oryza sativa</taxon>
    </lineage>
</organism>
<name>Q10FY1_ORYSJ</name>
<sequence length="256" mass="28536">MTSPTEMIEGRVKPSRRSLQGGEQRQRSLPTSAQKLDWFFTRKGESPQGNISKEETAPTGVDVTDPGRPGRAFTQDSLEKCRISKKLEQECHRAHEAPARPKSPDYGQTGPPTRTNKSLQPPKDSTARSESRRPREGRIIKEGRRPGQLERGLRAESKGIKDIGVFHVSVEGIPASWGNLYNCGNHLQLHHQRRERSAGASSRATERKEEMGGLPLLLVLRDDRGRKTEEGRKERRGWLPATGAVGVTDVTPVRAR</sequence>
<feature type="compositionally biased region" description="Polar residues" evidence="1">
    <location>
        <begin position="17"/>
        <end position="34"/>
    </location>
</feature>
<feature type="compositionally biased region" description="Polar residues" evidence="1">
    <location>
        <begin position="110"/>
        <end position="119"/>
    </location>
</feature>
<feature type="region of interest" description="Disordered" evidence="1">
    <location>
        <begin position="192"/>
        <end position="240"/>
    </location>
</feature>
<feature type="compositionally biased region" description="Basic and acidic residues" evidence="1">
    <location>
        <begin position="125"/>
        <end position="155"/>
    </location>
</feature>
<reference evidence="3" key="1">
    <citation type="journal article" date="2005" name="Nature">
        <title>The map-based sequence of the rice genome.</title>
        <authorList>
            <consortium name="International rice genome sequencing project (IRGSP)"/>
            <person name="Matsumoto T."/>
            <person name="Wu J."/>
            <person name="Kanamori H."/>
            <person name="Katayose Y."/>
            <person name="Fujisawa M."/>
            <person name="Namiki N."/>
            <person name="Mizuno H."/>
            <person name="Yamamoto K."/>
            <person name="Antonio B.A."/>
            <person name="Baba T."/>
            <person name="Sakata K."/>
            <person name="Nagamura Y."/>
            <person name="Aoki H."/>
            <person name="Arikawa K."/>
            <person name="Arita K."/>
            <person name="Bito T."/>
            <person name="Chiden Y."/>
            <person name="Fujitsuka N."/>
            <person name="Fukunaka R."/>
            <person name="Hamada M."/>
            <person name="Harada C."/>
            <person name="Hayashi A."/>
            <person name="Hijishita S."/>
            <person name="Honda M."/>
            <person name="Hosokawa S."/>
            <person name="Ichikawa Y."/>
            <person name="Idonuma A."/>
            <person name="Iijima M."/>
            <person name="Ikeda M."/>
            <person name="Ikeno M."/>
            <person name="Ito K."/>
            <person name="Ito S."/>
            <person name="Ito T."/>
            <person name="Ito Y."/>
            <person name="Ito Y."/>
            <person name="Iwabuchi A."/>
            <person name="Kamiya K."/>
            <person name="Karasawa W."/>
            <person name="Kurita K."/>
            <person name="Katagiri S."/>
            <person name="Kikuta A."/>
            <person name="Kobayashi H."/>
            <person name="Kobayashi N."/>
            <person name="Machita K."/>
            <person name="Maehara T."/>
            <person name="Masukawa M."/>
            <person name="Mizubayashi T."/>
            <person name="Mukai Y."/>
            <person name="Nagasaki H."/>
            <person name="Nagata Y."/>
            <person name="Naito S."/>
            <person name="Nakashima M."/>
            <person name="Nakama Y."/>
            <person name="Nakamichi Y."/>
            <person name="Nakamura M."/>
            <person name="Meguro A."/>
            <person name="Negishi M."/>
            <person name="Ohta I."/>
            <person name="Ohta T."/>
            <person name="Okamoto M."/>
            <person name="Ono N."/>
            <person name="Saji S."/>
            <person name="Sakaguchi M."/>
            <person name="Sakai K."/>
            <person name="Shibata M."/>
            <person name="Shimokawa T."/>
            <person name="Song J."/>
            <person name="Takazaki Y."/>
            <person name="Terasawa K."/>
            <person name="Tsugane M."/>
            <person name="Tsuji K."/>
            <person name="Ueda S."/>
            <person name="Waki K."/>
            <person name="Yamagata H."/>
            <person name="Yamamoto M."/>
            <person name="Yamamoto S."/>
            <person name="Yamane H."/>
            <person name="Yoshiki S."/>
            <person name="Yoshihara R."/>
            <person name="Yukawa K."/>
            <person name="Zhong H."/>
            <person name="Yano M."/>
            <person name="Yuan Q."/>
            <person name="Ouyang S."/>
            <person name="Liu J."/>
            <person name="Jones K.M."/>
            <person name="Gansberger K."/>
            <person name="Moffat K."/>
            <person name="Hill J."/>
            <person name="Bera J."/>
            <person name="Fadrosh D."/>
            <person name="Jin S."/>
            <person name="Johri S."/>
            <person name="Kim M."/>
            <person name="Overton L."/>
            <person name="Reardon M."/>
            <person name="Tsitrin T."/>
            <person name="Vuong H."/>
            <person name="Weaver B."/>
            <person name="Ciecko A."/>
            <person name="Tallon L."/>
            <person name="Jackson J."/>
            <person name="Pai G."/>
            <person name="Aken S.V."/>
            <person name="Utterback T."/>
            <person name="Reidmuller S."/>
            <person name="Feldblyum T."/>
            <person name="Hsiao J."/>
            <person name="Zismann V."/>
            <person name="Iobst S."/>
            <person name="de Vazeille A.R."/>
            <person name="Buell C.R."/>
            <person name="Ying K."/>
            <person name="Li Y."/>
            <person name="Lu T."/>
            <person name="Huang Y."/>
            <person name="Zhao Q."/>
            <person name="Feng Q."/>
            <person name="Zhang L."/>
            <person name="Zhu J."/>
            <person name="Weng Q."/>
            <person name="Mu J."/>
            <person name="Lu Y."/>
            <person name="Fan D."/>
            <person name="Liu Y."/>
            <person name="Guan J."/>
            <person name="Zhang Y."/>
            <person name="Yu S."/>
            <person name="Liu X."/>
            <person name="Zhang Y."/>
            <person name="Hong G."/>
            <person name="Han B."/>
            <person name="Choisne N."/>
            <person name="Demange N."/>
            <person name="Orjeda G."/>
            <person name="Samain S."/>
            <person name="Cattolico L."/>
            <person name="Pelletier E."/>
            <person name="Couloux A."/>
            <person name="Segurens B."/>
            <person name="Wincker P."/>
            <person name="D'Hont A."/>
            <person name="Scarpelli C."/>
            <person name="Weissenbach J."/>
            <person name="Salanoubat M."/>
            <person name="Quetier F."/>
            <person name="Yu Y."/>
            <person name="Kim H.R."/>
            <person name="Rambo T."/>
            <person name="Currie J."/>
            <person name="Collura K."/>
            <person name="Luo M."/>
            <person name="Yang T."/>
            <person name="Ammiraju J.S.S."/>
            <person name="Engler F."/>
            <person name="Soderlund C."/>
            <person name="Wing R.A."/>
            <person name="Palmer L.E."/>
            <person name="de la Bastide M."/>
            <person name="Spiegel L."/>
            <person name="Nascimento L."/>
            <person name="Zutavern T."/>
            <person name="O'Shaughnessy A."/>
            <person name="Dike S."/>
            <person name="Dedhia N."/>
            <person name="Preston R."/>
            <person name="Balija V."/>
            <person name="McCombie W.R."/>
            <person name="Chow T."/>
            <person name="Chen H."/>
            <person name="Chung M."/>
            <person name="Chen C."/>
            <person name="Shaw J."/>
            <person name="Wu H."/>
            <person name="Hsiao K."/>
            <person name="Chao Y."/>
            <person name="Chu M."/>
            <person name="Cheng C."/>
            <person name="Hour A."/>
            <person name="Lee P."/>
            <person name="Lin S."/>
            <person name="Lin Y."/>
            <person name="Liou J."/>
            <person name="Liu S."/>
            <person name="Hsing Y."/>
            <person name="Raghuvanshi S."/>
            <person name="Mohanty A."/>
            <person name="Bharti A.K."/>
            <person name="Gaur A."/>
            <person name="Gupta V."/>
            <person name="Kumar D."/>
            <person name="Ravi V."/>
            <person name="Vij S."/>
            <person name="Kapur A."/>
            <person name="Khurana P."/>
            <person name="Khurana P."/>
            <person name="Khurana J.P."/>
            <person name="Tyagi A.K."/>
            <person name="Gaikwad K."/>
            <person name="Singh A."/>
            <person name="Dalal V."/>
            <person name="Srivastava S."/>
            <person name="Dixit A."/>
            <person name="Pal A.K."/>
            <person name="Ghazi I.A."/>
            <person name="Yadav M."/>
            <person name="Pandit A."/>
            <person name="Bhargava A."/>
            <person name="Sureshbabu K."/>
            <person name="Batra K."/>
            <person name="Sharma T.R."/>
            <person name="Mohapatra T."/>
            <person name="Singh N.K."/>
            <person name="Messing J."/>
            <person name="Nelson A.B."/>
            <person name="Fuks G."/>
            <person name="Kavchok S."/>
            <person name="Keizer G."/>
            <person name="Linton E."/>
            <person name="Llaca V."/>
            <person name="Song R."/>
            <person name="Tanyolac B."/>
            <person name="Young S."/>
            <person name="Ho-Il K."/>
            <person name="Hahn J.H."/>
            <person name="Sangsakoo G."/>
            <person name="Vanavichit A."/>
            <person name="de Mattos Luiz.A.T."/>
            <person name="Zimmer P.D."/>
            <person name="Malone G."/>
            <person name="Dellagostin O."/>
            <person name="de Oliveira A.C."/>
            <person name="Bevan M."/>
            <person name="Bancroft I."/>
            <person name="Minx P."/>
            <person name="Cordum H."/>
            <person name="Wilson R."/>
            <person name="Cheng Z."/>
            <person name="Jin W."/>
            <person name="Jiang J."/>
            <person name="Leong S.A."/>
            <person name="Iwama H."/>
            <person name="Gojobori T."/>
            <person name="Itoh T."/>
            <person name="Niimura Y."/>
            <person name="Fujii Y."/>
            <person name="Habara T."/>
            <person name="Sakai H."/>
            <person name="Sato Y."/>
            <person name="Wilson G."/>
            <person name="Kumar K."/>
            <person name="McCouch S."/>
            <person name="Juretic N."/>
            <person name="Hoen D."/>
            <person name="Wright S."/>
            <person name="Bruskiewich R."/>
            <person name="Bureau T."/>
            <person name="Miyao A."/>
            <person name="Hirochika H."/>
            <person name="Nishikawa T."/>
            <person name="Kadowaki K."/>
            <person name="Sugiura M."/>
            <person name="Burr B."/>
            <person name="Sasaki T."/>
        </authorList>
    </citation>
    <scope>NUCLEOTIDE SEQUENCE [LARGE SCALE GENOMIC DNA]</scope>
    <source>
        <strain evidence="3">cv. Nipponbare</strain>
    </source>
</reference>